<evidence type="ECO:0000313" key="5">
    <source>
        <dbReference type="EMBL" id="MBS7456172.1"/>
    </source>
</evidence>
<dbReference type="CDD" id="cd02440">
    <property type="entry name" value="AdoMet_MTases"/>
    <property type="match status" value="1"/>
</dbReference>
<reference evidence="4" key="2">
    <citation type="submission" date="2021-04" db="EMBL/GenBank/DDBJ databases">
        <authorList>
            <person name="Karlyshev A.V."/>
        </authorList>
    </citation>
    <scope>NUCLEOTIDE SEQUENCE</scope>
    <source>
        <strain evidence="4">LMG 29479</strain>
    </source>
</reference>
<dbReference type="InterPro" id="IPR004398">
    <property type="entry name" value="RNA_MeTrfase_RsmD"/>
</dbReference>
<feature type="region of interest" description="Disordered" evidence="3">
    <location>
        <begin position="202"/>
        <end position="222"/>
    </location>
</feature>
<dbReference type="Gene3D" id="3.40.50.150">
    <property type="entry name" value="Vaccinia Virus protein VP39"/>
    <property type="match status" value="1"/>
</dbReference>
<dbReference type="InterPro" id="IPR029063">
    <property type="entry name" value="SAM-dependent_MTases_sf"/>
</dbReference>
<dbReference type="GO" id="GO:0052913">
    <property type="term" value="F:16S rRNA (guanine(966)-N(2))-methyltransferase activity"/>
    <property type="evidence" value="ECO:0007669"/>
    <property type="project" value="UniProtKB-EC"/>
</dbReference>
<dbReference type="EMBL" id="JAGQFT010000015">
    <property type="protein sequence ID" value="MBR0561630.1"/>
    <property type="molecule type" value="Genomic_DNA"/>
</dbReference>
<feature type="compositionally biased region" description="Pro residues" evidence="3">
    <location>
        <begin position="211"/>
        <end position="222"/>
    </location>
</feature>
<dbReference type="SUPFAM" id="SSF53335">
    <property type="entry name" value="S-adenosyl-L-methionine-dependent methyltransferases"/>
    <property type="match status" value="1"/>
</dbReference>
<dbReference type="PANTHER" id="PTHR43542:SF1">
    <property type="entry name" value="METHYLTRANSFERASE"/>
    <property type="match status" value="1"/>
</dbReference>
<comment type="caution">
    <text evidence="4">The sequence shown here is derived from an EMBL/GenBank/DDBJ whole genome shotgun (WGS) entry which is preliminary data.</text>
</comment>
<proteinExistence type="predicted"/>
<evidence type="ECO:0000313" key="4">
    <source>
        <dbReference type="EMBL" id="MBR0561630.1"/>
    </source>
</evidence>
<dbReference type="Pfam" id="PF03602">
    <property type="entry name" value="Cons_hypoth95"/>
    <property type="match status" value="1"/>
</dbReference>
<evidence type="ECO:0000313" key="6">
    <source>
        <dbReference type="Proteomes" id="UP000675747"/>
    </source>
</evidence>
<evidence type="ECO:0000256" key="1">
    <source>
        <dbReference type="ARBA" id="ARBA00022603"/>
    </source>
</evidence>
<name>A0A8J7VRA4_9GAMM</name>
<reference evidence="5 6" key="1">
    <citation type="journal article" date="2021" name="Microbiol. Resour. Announc.">
        <title>Draft Genome Sequence of Coralloluteibacterium stylophorae LMG 29479T.</title>
        <authorList>
            <person name="Karlyshev A.V."/>
            <person name="Kudryashova E.B."/>
            <person name="Ariskina E.V."/>
            <person name="Conroy A.P."/>
            <person name="Abidueva E.Y."/>
        </authorList>
    </citation>
    <scope>NUCLEOTIDE SEQUENCE [LARGE SCALE GENOMIC DNA]</scope>
    <source>
        <strain evidence="5 6">LMG 29479</strain>
    </source>
</reference>
<dbReference type="EMBL" id="JAGQFT020000002">
    <property type="protein sequence ID" value="MBS7456172.1"/>
    <property type="molecule type" value="Genomic_DNA"/>
</dbReference>
<dbReference type="Proteomes" id="UP000675747">
    <property type="component" value="Unassembled WGS sequence"/>
</dbReference>
<dbReference type="NCBIfam" id="TIGR00095">
    <property type="entry name" value="16S rRNA (guanine(966)-N(2))-methyltransferase RsmD"/>
    <property type="match status" value="1"/>
</dbReference>
<organism evidence="4">
    <name type="scientific">Coralloluteibacterium stylophorae</name>
    <dbReference type="NCBI Taxonomy" id="1776034"/>
    <lineage>
        <taxon>Bacteria</taxon>
        <taxon>Pseudomonadati</taxon>
        <taxon>Pseudomonadota</taxon>
        <taxon>Gammaproteobacteria</taxon>
        <taxon>Lysobacterales</taxon>
        <taxon>Lysobacteraceae</taxon>
        <taxon>Coralloluteibacterium</taxon>
    </lineage>
</organism>
<accession>A0A8J7VRA4</accession>
<dbReference type="AlphaFoldDB" id="A0A8J7VRA4"/>
<evidence type="ECO:0000256" key="2">
    <source>
        <dbReference type="ARBA" id="ARBA00022679"/>
    </source>
</evidence>
<dbReference type="RefSeq" id="WP_211925596.1">
    <property type="nucleotide sequence ID" value="NZ_JAGQFT020000002.1"/>
</dbReference>
<dbReference type="EC" id="2.1.1.171" evidence="4"/>
<dbReference type="PANTHER" id="PTHR43542">
    <property type="entry name" value="METHYLTRANSFERASE"/>
    <property type="match status" value="1"/>
</dbReference>
<sequence>MNARARQAGRARPGAGPGSVRIVGGRWRGTRLAVGDAPGLRPSSDRVRETLFNWLQGRLAGARVVDAFAGSGALGLEAASRGAARVTLVERDPALVASLRATVARLEGAGARVEVVGGDALAWLEAQPPASIDLALLDPPFAADLLPRTIALLRPRLADDALVYVECGREQDWPVPAEWRLHREGSTRDVRFALLRAGPAGAARIDGPLESPGPGPQEPTRA</sequence>
<evidence type="ECO:0000256" key="3">
    <source>
        <dbReference type="SAM" id="MobiDB-lite"/>
    </source>
</evidence>
<keyword evidence="6" id="KW-1185">Reference proteome</keyword>
<keyword evidence="1 4" id="KW-0489">Methyltransferase</keyword>
<gene>
    <name evidence="4" type="primary">rsmD</name>
    <name evidence="5" type="ORF">KB893_003360</name>
    <name evidence="4" type="ORF">KB893_03710</name>
</gene>
<protein>
    <submittedName>
        <fullName evidence="4">16S rRNA (Guanine(966)-N(2))-methyltransferase RsmD</fullName>
        <ecNumber evidence="4">2.1.1.171</ecNumber>
    </submittedName>
</protein>
<keyword evidence="2 4" id="KW-0808">Transferase</keyword>